<comment type="caution">
    <text evidence="1">The sequence shown here is derived from an EMBL/GenBank/DDBJ whole genome shotgun (WGS) entry which is preliminary data.</text>
</comment>
<dbReference type="SUPFAM" id="SSF53098">
    <property type="entry name" value="Ribonuclease H-like"/>
    <property type="match status" value="1"/>
</dbReference>
<sequence>EEVGAQLPGQSTATSRSGVEAVRRGEFMAAPDASSSTNIGVVIPVPEHVSQAIRDYVPLAGFTVLPKRRGGAQLFLTGVFAFPQQLMVRTTKHLGDEHLLTAAKVTAEHGRKRSRAKQLERIRSKVVNGDDCRRMTLLLETMHVTLGDDFRVTINNHTVTRSIVELYSSARIVACDVIDRSRVLGVPTFTVVCDMLTSKTQKSTKYLGLRLYFTDCELKLQSILLGTRHYEPMYGERSEGSRGPLKRWILELLKDFGMTLKDVYASTTDAGPDIKWMMTTGLHLKWEWSMPHLTSAATKMAFGIVPQRCNSKNPEGTDLLSRIARTTYAIRSNATMGSLFAELCEMANTGASKQLLEHKDHRFMGLEKAIKRLLSKWDQLEDWFQEKLKTKQFVNGKLHQRAYLSQMTRKRFFNCMDC</sequence>
<organism evidence="1 2">
    <name type="scientific">Phytophthora infestans</name>
    <name type="common">Potato late blight agent</name>
    <name type="synonym">Botrytis infestans</name>
    <dbReference type="NCBI Taxonomy" id="4787"/>
    <lineage>
        <taxon>Eukaryota</taxon>
        <taxon>Sar</taxon>
        <taxon>Stramenopiles</taxon>
        <taxon>Oomycota</taxon>
        <taxon>Peronosporomycetes</taxon>
        <taxon>Peronosporales</taxon>
        <taxon>Peronosporaceae</taxon>
        <taxon>Phytophthora</taxon>
    </lineage>
</organism>
<proteinExistence type="predicted"/>
<dbReference type="EMBL" id="JAACNO010001470">
    <property type="protein sequence ID" value="KAF4140360.1"/>
    <property type="molecule type" value="Genomic_DNA"/>
</dbReference>
<reference evidence="1" key="1">
    <citation type="submission" date="2020-03" db="EMBL/GenBank/DDBJ databases">
        <title>Hybrid Assembly of Korean Phytophthora infestans isolates.</title>
        <authorList>
            <person name="Prokchorchik M."/>
            <person name="Lee Y."/>
            <person name="Seo J."/>
            <person name="Cho J.-H."/>
            <person name="Park Y.-E."/>
            <person name="Jang D.-C."/>
            <person name="Im J.-S."/>
            <person name="Choi J.-G."/>
            <person name="Park H.-J."/>
            <person name="Lee G.-B."/>
            <person name="Lee Y.-G."/>
            <person name="Hong S.-Y."/>
            <person name="Cho K."/>
            <person name="Sohn K.H."/>
        </authorList>
    </citation>
    <scope>NUCLEOTIDE SEQUENCE</scope>
    <source>
        <strain evidence="1">KR_2_A2</strain>
    </source>
</reference>
<name>A0A8S9UHX8_PHYIN</name>
<protein>
    <submittedName>
        <fullName evidence="1">Uncharacterized protein</fullName>
    </submittedName>
</protein>
<feature type="non-terminal residue" evidence="1">
    <location>
        <position position="1"/>
    </location>
</feature>
<gene>
    <name evidence="1" type="ORF">GN958_ATG10436</name>
</gene>
<accession>A0A8S9UHX8</accession>
<dbReference type="InterPro" id="IPR012337">
    <property type="entry name" value="RNaseH-like_sf"/>
</dbReference>
<evidence type="ECO:0000313" key="1">
    <source>
        <dbReference type="EMBL" id="KAF4140360.1"/>
    </source>
</evidence>
<dbReference type="Proteomes" id="UP000704712">
    <property type="component" value="Unassembled WGS sequence"/>
</dbReference>
<evidence type="ECO:0000313" key="2">
    <source>
        <dbReference type="Proteomes" id="UP000704712"/>
    </source>
</evidence>
<dbReference type="AlphaFoldDB" id="A0A8S9UHX8"/>